<evidence type="ECO:0000313" key="3">
    <source>
        <dbReference type="EMBL" id="GAA0329644.1"/>
    </source>
</evidence>
<dbReference type="InterPro" id="IPR001478">
    <property type="entry name" value="PDZ"/>
</dbReference>
<protein>
    <recommendedName>
        <fullName evidence="2">PDZ domain-containing protein</fullName>
    </recommendedName>
</protein>
<dbReference type="PROSITE" id="PS50106">
    <property type="entry name" value="PDZ"/>
    <property type="match status" value="1"/>
</dbReference>
<proteinExistence type="inferred from homology"/>
<dbReference type="Proteomes" id="UP001500782">
    <property type="component" value="Unassembled WGS sequence"/>
</dbReference>
<dbReference type="InterPro" id="IPR013538">
    <property type="entry name" value="ASHA1/2-like_C"/>
</dbReference>
<dbReference type="Gene3D" id="3.30.530.20">
    <property type="match status" value="1"/>
</dbReference>
<name>A0ABN0W972_9BACI</name>
<comment type="caution">
    <text evidence="3">The sequence shown here is derived from an EMBL/GenBank/DDBJ whole genome shotgun (WGS) entry which is preliminary data.</text>
</comment>
<dbReference type="EMBL" id="BAAADJ010000021">
    <property type="protein sequence ID" value="GAA0329644.1"/>
    <property type="molecule type" value="Genomic_DNA"/>
</dbReference>
<feature type="domain" description="PDZ" evidence="2">
    <location>
        <begin position="159"/>
        <end position="216"/>
    </location>
</feature>
<evidence type="ECO:0000259" key="2">
    <source>
        <dbReference type="PROSITE" id="PS50106"/>
    </source>
</evidence>
<evidence type="ECO:0000256" key="1">
    <source>
        <dbReference type="ARBA" id="ARBA00006817"/>
    </source>
</evidence>
<dbReference type="InterPro" id="IPR023393">
    <property type="entry name" value="START-like_dom_sf"/>
</dbReference>
<organism evidence="3 4">
    <name type="scientific">Bacillus carboniphilus</name>
    <dbReference type="NCBI Taxonomy" id="86663"/>
    <lineage>
        <taxon>Bacteria</taxon>
        <taxon>Bacillati</taxon>
        <taxon>Bacillota</taxon>
        <taxon>Bacilli</taxon>
        <taxon>Bacillales</taxon>
        <taxon>Bacillaceae</taxon>
        <taxon>Bacillus</taxon>
    </lineage>
</organism>
<dbReference type="CDD" id="cd07814">
    <property type="entry name" value="SRPBCC_CalC_Aha1-like"/>
    <property type="match status" value="1"/>
</dbReference>
<accession>A0ABN0W972</accession>
<dbReference type="Gene3D" id="2.30.42.10">
    <property type="match status" value="1"/>
</dbReference>
<gene>
    <name evidence="3" type="ORF">GCM10008967_20160</name>
</gene>
<sequence length="238" mass="27315">MEEKITSVKRDIVIKVPVERVWRALITPSERNKWETRSCEMDLRIGGVATFDYGWGVSYSAKIVDLVENERIVFEGEDNHQTIWSVEAHSEGTKLTVEYTGLWIGDLGLMQADNMVFGTYQFMRNLKSVMENEMDIRQTFWKSWIGALHRTVEEEGVKGVKVVQLIKDTPAAIELQIGDIIVQVNETNVERYEDLEILVTEIGAEQRLTLDIIRNSEKHKVKLSTLPYGQKLEENVLG</sequence>
<dbReference type="Pfam" id="PF13180">
    <property type="entry name" value="PDZ_2"/>
    <property type="match status" value="1"/>
</dbReference>
<comment type="similarity">
    <text evidence="1">Belongs to the AHA1 family.</text>
</comment>
<dbReference type="SUPFAM" id="SSF55961">
    <property type="entry name" value="Bet v1-like"/>
    <property type="match status" value="1"/>
</dbReference>
<dbReference type="InterPro" id="IPR036034">
    <property type="entry name" value="PDZ_sf"/>
</dbReference>
<keyword evidence="4" id="KW-1185">Reference proteome</keyword>
<evidence type="ECO:0000313" key="4">
    <source>
        <dbReference type="Proteomes" id="UP001500782"/>
    </source>
</evidence>
<reference evidence="3 4" key="1">
    <citation type="journal article" date="2019" name="Int. J. Syst. Evol. Microbiol.">
        <title>The Global Catalogue of Microorganisms (GCM) 10K type strain sequencing project: providing services to taxonomists for standard genome sequencing and annotation.</title>
        <authorList>
            <consortium name="The Broad Institute Genomics Platform"/>
            <consortium name="The Broad Institute Genome Sequencing Center for Infectious Disease"/>
            <person name="Wu L."/>
            <person name="Ma J."/>
        </authorList>
    </citation>
    <scope>NUCLEOTIDE SEQUENCE [LARGE SCALE GENOMIC DNA]</scope>
    <source>
        <strain evidence="3 4">JCM 9731</strain>
    </source>
</reference>
<dbReference type="SUPFAM" id="SSF50156">
    <property type="entry name" value="PDZ domain-like"/>
    <property type="match status" value="1"/>
</dbReference>
<dbReference type="Pfam" id="PF08327">
    <property type="entry name" value="AHSA1"/>
    <property type="match status" value="1"/>
</dbReference>
<dbReference type="SMART" id="SM00228">
    <property type="entry name" value="PDZ"/>
    <property type="match status" value="1"/>
</dbReference>
<dbReference type="RefSeq" id="WP_343798711.1">
    <property type="nucleotide sequence ID" value="NZ_BAAADJ010000021.1"/>
</dbReference>